<evidence type="ECO:0000313" key="4">
    <source>
        <dbReference type="EMBL" id="KIX08992.1"/>
    </source>
</evidence>
<dbReference type="OrthoDB" id="3266505at2759"/>
<dbReference type="GeneID" id="25288141"/>
<dbReference type="EMBL" id="KN847475">
    <property type="protein sequence ID" value="KIX08992.1"/>
    <property type="molecule type" value="Genomic_DNA"/>
</dbReference>
<dbReference type="Proteomes" id="UP000053617">
    <property type="component" value="Unassembled WGS sequence"/>
</dbReference>
<feature type="region of interest" description="Disordered" evidence="2">
    <location>
        <begin position="450"/>
        <end position="484"/>
    </location>
</feature>
<feature type="compositionally biased region" description="Polar residues" evidence="2">
    <location>
        <begin position="663"/>
        <end position="683"/>
    </location>
</feature>
<evidence type="ECO:0000256" key="1">
    <source>
        <dbReference type="ARBA" id="ARBA00023242"/>
    </source>
</evidence>
<dbReference type="GO" id="GO:0003700">
    <property type="term" value="F:DNA-binding transcription factor activity"/>
    <property type="evidence" value="ECO:0007669"/>
    <property type="project" value="InterPro"/>
</dbReference>
<feature type="region of interest" description="Disordered" evidence="2">
    <location>
        <begin position="626"/>
        <end position="731"/>
    </location>
</feature>
<feature type="compositionally biased region" description="Polar residues" evidence="2">
    <location>
        <begin position="450"/>
        <end position="466"/>
    </location>
</feature>
<proteinExistence type="predicted"/>
<dbReference type="GO" id="GO:0003677">
    <property type="term" value="F:DNA binding"/>
    <property type="evidence" value="ECO:0007669"/>
    <property type="project" value="InterPro"/>
</dbReference>
<feature type="region of interest" description="Disordered" evidence="2">
    <location>
        <begin position="1"/>
        <end position="59"/>
    </location>
</feature>
<dbReference type="Pfam" id="PF04082">
    <property type="entry name" value="Fungal_trans"/>
    <property type="match status" value="1"/>
</dbReference>
<keyword evidence="5" id="KW-1185">Reference proteome</keyword>
<dbReference type="PANTHER" id="PTHR46910:SF9">
    <property type="entry name" value="MISCELLANEOUS ZN(II)2CYS6 TRANSCRIPTION FACTOR (EUROFUNG)"/>
    <property type="match status" value="1"/>
</dbReference>
<dbReference type="GO" id="GO:0006351">
    <property type="term" value="P:DNA-templated transcription"/>
    <property type="evidence" value="ECO:0007669"/>
    <property type="project" value="InterPro"/>
</dbReference>
<evidence type="ECO:0000313" key="5">
    <source>
        <dbReference type="Proteomes" id="UP000053617"/>
    </source>
</evidence>
<dbReference type="GO" id="GO:0008270">
    <property type="term" value="F:zinc ion binding"/>
    <property type="evidence" value="ECO:0007669"/>
    <property type="project" value="InterPro"/>
</dbReference>
<evidence type="ECO:0000259" key="3">
    <source>
        <dbReference type="SMART" id="SM00906"/>
    </source>
</evidence>
<dbReference type="PANTHER" id="PTHR46910">
    <property type="entry name" value="TRANSCRIPTION FACTOR PDR1"/>
    <property type="match status" value="1"/>
</dbReference>
<keyword evidence="1" id="KW-0539">Nucleus</keyword>
<dbReference type="VEuPathDB" id="FungiDB:Z518_00070"/>
<dbReference type="CDD" id="cd12148">
    <property type="entry name" value="fungal_TF_MHR"/>
    <property type="match status" value="1"/>
</dbReference>
<feature type="compositionally biased region" description="Polar residues" evidence="2">
    <location>
        <begin position="711"/>
        <end position="731"/>
    </location>
</feature>
<feature type="compositionally biased region" description="Low complexity" evidence="2">
    <location>
        <begin position="21"/>
        <end position="33"/>
    </location>
</feature>
<dbReference type="RefSeq" id="XP_013276128.1">
    <property type="nucleotide sequence ID" value="XM_013420674.1"/>
</dbReference>
<organism evidence="4 5">
    <name type="scientific">Rhinocladiella mackenziei CBS 650.93</name>
    <dbReference type="NCBI Taxonomy" id="1442369"/>
    <lineage>
        <taxon>Eukaryota</taxon>
        <taxon>Fungi</taxon>
        <taxon>Dikarya</taxon>
        <taxon>Ascomycota</taxon>
        <taxon>Pezizomycotina</taxon>
        <taxon>Eurotiomycetes</taxon>
        <taxon>Chaetothyriomycetidae</taxon>
        <taxon>Chaetothyriales</taxon>
        <taxon>Herpotrichiellaceae</taxon>
        <taxon>Rhinocladiella</taxon>
    </lineage>
</organism>
<dbReference type="InterPro" id="IPR050987">
    <property type="entry name" value="AtrR-like"/>
</dbReference>
<reference evidence="4 5" key="1">
    <citation type="submission" date="2015-01" db="EMBL/GenBank/DDBJ databases">
        <title>The Genome Sequence of Rhinocladiella mackenzie CBS 650.93.</title>
        <authorList>
            <consortium name="The Broad Institute Genomics Platform"/>
            <person name="Cuomo C."/>
            <person name="de Hoog S."/>
            <person name="Gorbushina A."/>
            <person name="Stielow B."/>
            <person name="Teixiera M."/>
            <person name="Abouelleil A."/>
            <person name="Chapman S.B."/>
            <person name="Priest M."/>
            <person name="Young S.K."/>
            <person name="Wortman J."/>
            <person name="Nusbaum C."/>
            <person name="Birren B."/>
        </authorList>
    </citation>
    <scope>NUCLEOTIDE SEQUENCE [LARGE SCALE GENOMIC DNA]</scope>
    <source>
        <strain evidence="4 5">CBS 650.93</strain>
    </source>
</reference>
<sequence length="837" mass="90707">MTPRSNDPSPSVGQPTPPGVPSTTTATTANTNDSDSDNQPEERPTHTSEIGTLKKLPNHGTAWLGSSSGVYFVNTVRRAFSAAFASSSLGGPNAVPASEDILTGEDAEGRSYNGPLHDGPSATDQFPQLLASALGKPPERKIAVELVMSFFTAWHPLFPFLHGPTFLKDMESIYVQQRRASKPTKENPAPTDLRKLLTFQLIINIASLDRSDIHLPMESRIKSTADVCRVAGCLALTHDLSTIQAILAAELYLVATLAIRQASTIAGIIVKLIYHAGLHRCPLRYAQFSLDDCEIRKRIFWSAYALDRHCNLSLGDPNIIQDDDIDVCLSGPELHKAVAREMVPNPEGDMGMHMPPPRVVADDPRVAQSNNDGPEAREKRLREAALTAYVQWGKLTGQIIEVFHKSINHRFPKHEQILRLTSDIETWWNDLPGFLTGEIDQPAIQSLPESAESNGITNSQSSNNTAGGPHPTTHASSGPASESAAVLTHQQHLSSFFKILYHRLLLLVNRPRLSLDQSTPEFQHGLQVCIRASRGIVAGLKSHKRHGQSMFLPGLLSAAWMSGLIIAFACQLGKYAKARALSDMQACLTLLESMNIRWYTVQNCHKVLSLLLINIQSRKASINGFLTVPKPDQSPQNLPHELDQIQPSRKRQRTGGPEDASPRKSSTTDSATSSPIQQHPSTAGGNGTHRMKPAPSSTSNSTPTWTSSATFDPTNPSALTNPTGAVSSFDFSNWDRGQPTTQPQFNPGIGSAVYATPQDLAFAQSTMNMNLPGIGSNTSSGGLGGEGVTGSNLQEYSDPMFWGNMDYNVADIFGSATWENMTGPFAPNGGVNGGWEM</sequence>
<name>A0A0D2G369_9EURO</name>
<protein>
    <recommendedName>
        <fullName evidence="3">Xylanolytic transcriptional activator regulatory domain-containing protein</fullName>
    </recommendedName>
</protein>
<dbReference type="AlphaFoldDB" id="A0A0D2G369"/>
<feature type="region of interest" description="Disordered" evidence="2">
    <location>
        <begin position="105"/>
        <end position="124"/>
    </location>
</feature>
<gene>
    <name evidence="4" type="ORF">Z518_00070</name>
</gene>
<evidence type="ECO:0000256" key="2">
    <source>
        <dbReference type="SAM" id="MobiDB-lite"/>
    </source>
</evidence>
<dbReference type="STRING" id="1442369.A0A0D2G369"/>
<feature type="domain" description="Xylanolytic transcriptional activator regulatory" evidence="3">
    <location>
        <begin position="262"/>
        <end position="336"/>
    </location>
</feature>
<dbReference type="InterPro" id="IPR007219">
    <property type="entry name" value="XnlR_reg_dom"/>
</dbReference>
<feature type="compositionally biased region" description="Low complexity" evidence="2">
    <location>
        <begin position="693"/>
        <end position="710"/>
    </location>
</feature>
<dbReference type="SMART" id="SM00906">
    <property type="entry name" value="Fungal_trans"/>
    <property type="match status" value="1"/>
</dbReference>
<dbReference type="HOGENOM" id="CLU_017443_1_0_1"/>
<accession>A0A0D2G369</accession>